<dbReference type="GO" id="GO:0045892">
    <property type="term" value="P:negative regulation of DNA-templated transcription"/>
    <property type="evidence" value="ECO:0007669"/>
    <property type="project" value="UniProtKB-UniRule"/>
</dbReference>
<evidence type="ECO:0000256" key="3">
    <source>
        <dbReference type="ARBA" id="ARBA00023163"/>
    </source>
</evidence>
<protein>
    <recommendedName>
        <fullName evidence="4">Histidine utilization repressor</fullName>
    </recommendedName>
</protein>
<dbReference type="EMBL" id="CP157484">
    <property type="protein sequence ID" value="XBO38955.1"/>
    <property type="molecule type" value="Genomic_DNA"/>
</dbReference>
<organism evidence="6">
    <name type="scientific">Alsobacter sp. KACC 23698</name>
    <dbReference type="NCBI Taxonomy" id="3149229"/>
    <lineage>
        <taxon>Bacteria</taxon>
        <taxon>Pseudomonadati</taxon>
        <taxon>Pseudomonadota</taxon>
        <taxon>Alphaproteobacteria</taxon>
        <taxon>Hyphomicrobiales</taxon>
        <taxon>Alsobacteraceae</taxon>
        <taxon>Alsobacter</taxon>
    </lineage>
</organism>
<dbReference type="InterPro" id="IPR028978">
    <property type="entry name" value="Chorismate_lyase_/UTRA_dom_sf"/>
</dbReference>
<dbReference type="SUPFAM" id="SSF46785">
    <property type="entry name" value="Winged helix' DNA-binding domain"/>
    <property type="match status" value="1"/>
</dbReference>
<dbReference type="Gene3D" id="1.10.10.10">
    <property type="entry name" value="Winged helix-like DNA-binding domain superfamily/Winged helix DNA-binding domain"/>
    <property type="match status" value="1"/>
</dbReference>
<dbReference type="SMART" id="SM00866">
    <property type="entry name" value="UTRA"/>
    <property type="match status" value="1"/>
</dbReference>
<reference evidence="6" key="1">
    <citation type="submission" date="2024-05" db="EMBL/GenBank/DDBJ databases">
        <authorList>
            <person name="Kim S."/>
            <person name="Heo J."/>
            <person name="Choi H."/>
            <person name="Choi Y."/>
            <person name="Kwon S.-W."/>
            <person name="Kim Y."/>
        </authorList>
    </citation>
    <scope>NUCLEOTIDE SEQUENCE</scope>
    <source>
        <strain evidence="6">KACC 23698</strain>
    </source>
</reference>
<dbReference type="InterPro" id="IPR011663">
    <property type="entry name" value="UTRA"/>
</dbReference>
<dbReference type="GO" id="GO:0003700">
    <property type="term" value="F:DNA-binding transcription factor activity"/>
    <property type="evidence" value="ECO:0007669"/>
    <property type="project" value="UniProtKB-UniRule"/>
</dbReference>
<dbReference type="RefSeq" id="WP_406855793.1">
    <property type="nucleotide sequence ID" value="NZ_CP157484.1"/>
</dbReference>
<dbReference type="GO" id="GO:0003677">
    <property type="term" value="F:DNA binding"/>
    <property type="evidence" value="ECO:0007669"/>
    <property type="project" value="UniProtKB-UniRule"/>
</dbReference>
<dbReference type="Pfam" id="PF00392">
    <property type="entry name" value="GntR"/>
    <property type="match status" value="1"/>
</dbReference>
<dbReference type="NCBIfam" id="TIGR02018">
    <property type="entry name" value="his_ut_repres"/>
    <property type="match status" value="1"/>
</dbReference>
<dbReference type="InterPro" id="IPR050679">
    <property type="entry name" value="Bact_HTH_transcr_reg"/>
</dbReference>
<dbReference type="PRINTS" id="PR00035">
    <property type="entry name" value="HTHGNTR"/>
</dbReference>
<sequence>MPEHLKRSAADLHLPRYAEIRRALEEAIMSGAWRPGRRVPSEHALMEQFGCSRMTVNKALSALAEAGLILRKRRSGSFVASPASEQTVLEIHDIPKEIAASGREHRFEILSRHRRKAGPDDAERLGVKPGAPVLAMAVRHFAAGKPFAMEDRLINLGRVPEAEAEPFDTLPPGSWLLARIPWSEAEHQIRAANLDAETASRLDLAPGAAGLVVDRRTWQGGETITCVTLVYPGDRHRLTARFGPPRA</sequence>
<keyword evidence="2" id="KW-0238">DNA-binding</keyword>
<dbReference type="InterPro" id="IPR036390">
    <property type="entry name" value="WH_DNA-bd_sf"/>
</dbReference>
<evidence type="ECO:0000259" key="5">
    <source>
        <dbReference type="PROSITE" id="PS50949"/>
    </source>
</evidence>
<accession>A0AAU7JF56</accession>
<dbReference type="CDD" id="cd07377">
    <property type="entry name" value="WHTH_GntR"/>
    <property type="match status" value="1"/>
</dbReference>
<dbReference type="FunFam" id="1.10.10.10:FF:000079">
    <property type="entry name" value="GntR family transcriptional regulator"/>
    <property type="match status" value="1"/>
</dbReference>
<feature type="domain" description="HTH gntR-type" evidence="5">
    <location>
        <begin position="14"/>
        <end position="82"/>
    </location>
</feature>
<dbReference type="SUPFAM" id="SSF64288">
    <property type="entry name" value="Chorismate lyase-like"/>
    <property type="match status" value="1"/>
</dbReference>
<name>A0AAU7JF56_9HYPH</name>
<dbReference type="InterPro" id="IPR000524">
    <property type="entry name" value="Tscrpt_reg_HTH_GntR"/>
</dbReference>
<gene>
    <name evidence="6" type="primary">hutC</name>
    <name evidence="6" type="ORF">ABEG18_25285</name>
</gene>
<dbReference type="Gene3D" id="3.40.1410.10">
    <property type="entry name" value="Chorismate lyase-like"/>
    <property type="match status" value="1"/>
</dbReference>
<dbReference type="InterPro" id="IPR036388">
    <property type="entry name" value="WH-like_DNA-bd_sf"/>
</dbReference>
<dbReference type="PROSITE" id="PS50949">
    <property type="entry name" value="HTH_GNTR"/>
    <property type="match status" value="1"/>
</dbReference>
<evidence type="ECO:0000256" key="2">
    <source>
        <dbReference type="ARBA" id="ARBA00023125"/>
    </source>
</evidence>
<dbReference type="PANTHER" id="PTHR44846:SF16">
    <property type="entry name" value="TRANSCRIPTIONAL REGULATOR PHNF-RELATED"/>
    <property type="match status" value="1"/>
</dbReference>
<dbReference type="GO" id="GO:0006547">
    <property type="term" value="P:L-histidine metabolic process"/>
    <property type="evidence" value="ECO:0007669"/>
    <property type="project" value="UniProtKB-UniRule"/>
</dbReference>
<evidence type="ECO:0000256" key="1">
    <source>
        <dbReference type="ARBA" id="ARBA00023015"/>
    </source>
</evidence>
<dbReference type="AlphaFoldDB" id="A0AAU7JF56"/>
<keyword evidence="1" id="KW-0805">Transcription regulation</keyword>
<dbReference type="Pfam" id="PF07702">
    <property type="entry name" value="UTRA"/>
    <property type="match status" value="1"/>
</dbReference>
<proteinExistence type="predicted"/>
<evidence type="ECO:0000256" key="4">
    <source>
        <dbReference type="NCBIfam" id="TIGR02018"/>
    </source>
</evidence>
<dbReference type="SMART" id="SM00345">
    <property type="entry name" value="HTH_GNTR"/>
    <property type="match status" value="1"/>
</dbReference>
<keyword evidence="3" id="KW-0804">Transcription</keyword>
<dbReference type="InterPro" id="IPR010248">
    <property type="entry name" value="His_ut_repres"/>
</dbReference>
<dbReference type="PANTHER" id="PTHR44846">
    <property type="entry name" value="MANNOSYL-D-GLYCERATE TRANSPORT/METABOLISM SYSTEM REPRESSOR MNGR-RELATED"/>
    <property type="match status" value="1"/>
</dbReference>
<evidence type="ECO:0000313" key="6">
    <source>
        <dbReference type="EMBL" id="XBO38955.1"/>
    </source>
</evidence>